<name>A0ABT1P0K7_9GAMM</name>
<keyword evidence="1" id="KW-0472">Membrane</keyword>
<dbReference type="Proteomes" id="UP001205566">
    <property type="component" value="Unassembled WGS sequence"/>
</dbReference>
<keyword evidence="1" id="KW-1133">Transmembrane helix</keyword>
<evidence type="ECO:0000259" key="2">
    <source>
        <dbReference type="SMART" id="SM00460"/>
    </source>
</evidence>
<dbReference type="RefSeq" id="WP_255874561.1">
    <property type="nucleotide sequence ID" value="NZ_JACASI010000025.1"/>
</dbReference>
<dbReference type="EMBL" id="JACASI010000025">
    <property type="protein sequence ID" value="MCQ3829661.1"/>
    <property type="molecule type" value="Genomic_DNA"/>
</dbReference>
<gene>
    <name evidence="3" type="ORF">HXX02_09400</name>
</gene>
<protein>
    <submittedName>
        <fullName evidence="3">Transglutaminase domain-containing protein</fullName>
    </submittedName>
</protein>
<comment type="caution">
    <text evidence="3">The sequence shown here is derived from an EMBL/GenBank/DDBJ whole genome shotgun (WGS) entry which is preliminary data.</text>
</comment>
<dbReference type="InterPro" id="IPR038765">
    <property type="entry name" value="Papain-like_cys_pep_sf"/>
</dbReference>
<evidence type="ECO:0000313" key="3">
    <source>
        <dbReference type="EMBL" id="MCQ3829661.1"/>
    </source>
</evidence>
<dbReference type="Gene3D" id="3.10.620.30">
    <property type="match status" value="1"/>
</dbReference>
<reference evidence="3" key="1">
    <citation type="thesis" date="2020" institute="Technische Universitat Dresden" country="Dresden, Germany">
        <title>The Agarolytic System of Microbulbifer elongatus PORT2, Isolated from Batu Karas, Pangandaran West Java Indonesia.</title>
        <authorList>
            <person name="Anggraeni S.R."/>
        </authorList>
    </citation>
    <scope>NUCLEOTIDE SEQUENCE</scope>
    <source>
        <strain evidence="3">PORT2</strain>
    </source>
</reference>
<dbReference type="Pfam" id="PF01841">
    <property type="entry name" value="Transglut_core"/>
    <property type="match status" value="1"/>
</dbReference>
<organism evidence="3 4">
    <name type="scientific">Microbulbifer elongatus</name>
    <dbReference type="NCBI Taxonomy" id="86173"/>
    <lineage>
        <taxon>Bacteria</taxon>
        <taxon>Pseudomonadati</taxon>
        <taxon>Pseudomonadota</taxon>
        <taxon>Gammaproteobacteria</taxon>
        <taxon>Cellvibrionales</taxon>
        <taxon>Microbulbiferaceae</taxon>
        <taxon>Microbulbifer</taxon>
    </lineage>
</organism>
<evidence type="ECO:0000313" key="4">
    <source>
        <dbReference type="Proteomes" id="UP001205566"/>
    </source>
</evidence>
<feature type="domain" description="Transglutaminase-like" evidence="2">
    <location>
        <begin position="185"/>
        <end position="249"/>
    </location>
</feature>
<keyword evidence="4" id="KW-1185">Reference proteome</keyword>
<feature type="transmembrane region" description="Helical" evidence="1">
    <location>
        <begin position="6"/>
        <end position="25"/>
    </location>
</feature>
<dbReference type="SUPFAM" id="SSF54001">
    <property type="entry name" value="Cysteine proteinases"/>
    <property type="match status" value="1"/>
</dbReference>
<dbReference type="SMART" id="SM00460">
    <property type="entry name" value="TGc"/>
    <property type="match status" value="1"/>
</dbReference>
<accession>A0ABT1P0K7</accession>
<dbReference type="PANTHER" id="PTHR33490">
    <property type="entry name" value="BLR5614 PROTEIN-RELATED"/>
    <property type="match status" value="1"/>
</dbReference>
<keyword evidence="1" id="KW-0812">Transmembrane</keyword>
<dbReference type="InterPro" id="IPR002931">
    <property type="entry name" value="Transglutaminase-like"/>
</dbReference>
<proteinExistence type="predicted"/>
<sequence>MPANRLIKHSVLLAIVVVVLCLFIISRGDKANYEIQKTIRYGFLVENRTSEYIERASFRVFAPVKQNSYQQVEDITANLPFDLEVDDYDNQSLVFQLENIAPLSSRVVNITVLLKLATSSQRVISEDVERYLLPEKNIESDSPEVKLVAQNIKSKGEGVAAISNWLGKNIVDVGYVAEDRGALYAITNRKGDCTEFSTAFVALARASQIPSRVVGGFVLEQSGRLQAENYHNWSEFKRDGKWNIADPQNNIVDSGYGLYVAFYNFNKHSRMSNSHRFLSYDSRLSVQML</sequence>
<evidence type="ECO:0000256" key="1">
    <source>
        <dbReference type="SAM" id="Phobius"/>
    </source>
</evidence>